<organism evidence="7 8">
    <name type="scientific">Amycolatopsis dongchuanensis</name>
    <dbReference type="NCBI Taxonomy" id="1070866"/>
    <lineage>
        <taxon>Bacteria</taxon>
        <taxon>Bacillati</taxon>
        <taxon>Actinomycetota</taxon>
        <taxon>Actinomycetes</taxon>
        <taxon>Pseudonocardiales</taxon>
        <taxon>Pseudonocardiaceae</taxon>
        <taxon>Amycolatopsis</taxon>
    </lineage>
</organism>
<evidence type="ECO:0000256" key="5">
    <source>
        <dbReference type="ARBA" id="ARBA00024227"/>
    </source>
</evidence>
<sequence length="281" mass="29116">MNRRDVISLPHMTLINAARLRAGLVGPYAAVDVVSSTGSTNADLRAAAVDGAPDRTVLIAEEQTAGVGRRGREWISPKDSALCLSVLLRPQGVAFADLGSLAIVAGLAVLDLARELGVDAALKWPNDVLAGPDRGKCAGILAEAVAAEEVAVVLGIGLNVRPLGPGVRPGAGGLRPTSLAENGARTTDRTEVAELLLTAFAAREGRWREAGGDLGHAGMLDEYRKACDTLGQQVRVMLPGDAGLLGTATDVDPAGQLIVEDEQGKRHLVFAGDVVHLRAVP</sequence>
<dbReference type="CDD" id="cd16442">
    <property type="entry name" value="BPL"/>
    <property type="match status" value="1"/>
</dbReference>
<dbReference type="InterPro" id="IPR008988">
    <property type="entry name" value="Transcriptional_repressor_C"/>
</dbReference>
<dbReference type="InterPro" id="IPR004143">
    <property type="entry name" value="BPL_LPL_catalytic"/>
</dbReference>
<dbReference type="SUPFAM" id="SSF50037">
    <property type="entry name" value="C-terminal domain of transcriptional repressors"/>
    <property type="match status" value="1"/>
</dbReference>
<keyword evidence="3" id="KW-0067">ATP-binding</keyword>
<evidence type="ECO:0000313" key="8">
    <source>
        <dbReference type="Proteomes" id="UP001500192"/>
    </source>
</evidence>
<evidence type="ECO:0000256" key="4">
    <source>
        <dbReference type="ARBA" id="ARBA00023267"/>
    </source>
</evidence>
<evidence type="ECO:0000256" key="1">
    <source>
        <dbReference type="ARBA" id="ARBA00022598"/>
    </source>
</evidence>
<keyword evidence="8" id="KW-1185">Reference proteome</keyword>
<protein>
    <recommendedName>
        <fullName evidence="5">biotin--[biotin carboxyl-carrier protein] ligase</fullName>
        <ecNumber evidence="5">6.3.4.15</ecNumber>
    </recommendedName>
</protein>
<dbReference type="Pfam" id="PF02237">
    <property type="entry name" value="BPL_C"/>
    <property type="match status" value="1"/>
</dbReference>
<evidence type="ECO:0000256" key="3">
    <source>
        <dbReference type="ARBA" id="ARBA00022840"/>
    </source>
</evidence>
<dbReference type="PROSITE" id="PS51733">
    <property type="entry name" value="BPL_LPL_CATALYTIC"/>
    <property type="match status" value="1"/>
</dbReference>
<dbReference type="InterPro" id="IPR004408">
    <property type="entry name" value="Biotin_CoA_COase_ligase"/>
</dbReference>
<proteinExistence type="predicted"/>
<accession>A0ABP9QWV7</accession>
<keyword evidence="4" id="KW-0092">Biotin</keyword>
<keyword evidence="2" id="KW-0547">Nucleotide-binding</keyword>
<dbReference type="Gene3D" id="2.30.30.100">
    <property type="match status" value="1"/>
</dbReference>
<dbReference type="SUPFAM" id="SSF55681">
    <property type="entry name" value="Class II aaRS and biotin synthetases"/>
    <property type="match status" value="1"/>
</dbReference>
<dbReference type="PANTHER" id="PTHR12835:SF5">
    <property type="entry name" value="BIOTIN--PROTEIN LIGASE"/>
    <property type="match status" value="1"/>
</dbReference>
<gene>
    <name evidence="7" type="ORF">GCM10023214_44540</name>
</gene>
<dbReference type="Proteomes" id="UP001500192">
    <property type="component" value="Unassembled WGS sequence"/>
</dbReference>
<dbReference type="PANTHER" id="PTHR12835">
    <property type="entry name" value="BIOTIN PROTEIN LIGASE"/>
    <property type="match status" value="1"/>
</dbReference>
<dbReference type="InterPro" id="IPR003142">
    <property type="entry name" value="BPL_C"/>
</dbReference>
<evidence type="ECO:0000256" key="2">
    <source>
        <dbReference type="ARBA" id="ARBA00022741"/>
    </source>
</evidence>
<name>A0ABP9QWV7_9PSEU</name>
<dbReference type="NCBIfam" id="TIGR00121">
    <property type="entry name" value="birA_ligase"/>
    <property type="match status" value="1"/>
</dbReference>
<dbReference type="Gene3D" id="3.30.930.10">
    <property type="entry name" value="Bira Bifunctional Protein, Domain 2"/>
    <property type="match status" value="1"/>
</dbReference>
<dbReference type="InterPro" id="IPR045864">
    <property type="entry name" value="aa-tRNA-synth_II/BPL/LPL"/>
</dbReference>
<dbReference type="Pfam" id="PF03099">
    <property type="entry name" value="BPL_LplA_LipB"/>
    <property type="match status" value="1"/>
</dbReference>
<keyword evidence="1 7" id="KW-0436">Ligase</keyword>
<comment type="caution">
    <text evidence="7">The sequence shown here is derived from an EMBL/GenBank/DDBJ whole genome shotgun (WGS) entry which is preliminary data.</text>
</comment>
<evidence type="ECO:0000259" key="6">
    <source>
        <dbReference type="PROSITE" id="PS51733"/>
    </source>
</evidence>
<feature type="domain" description="BPL/LPL catalytic" evidence="6">
    <location>
        <begin position="26"/>
        <end position="208"/>
    </location>
</feature>
<reference evidence="8" key="1">
    <citation type="journal article" date="2019" name="Int. J. Syst. Evol. Microbiol.">
        <title>The Global Catalogue of Microorganisms (GCM) 10K type strain sequencing project: providing services to taxonomists for standard genome sequencing and annotation.</title>
        <authorList>
            <consortium name="The Broad Institute Genomics Platform"/>
            <consortium name="The Broad Institute Genome Sequencing Center for Infectious Disease"/>
            <person name="Wu L."/>
            <person name="Ma J."/>
        </authorList>
    </citation>
    <scope>NUCLEOTIDE SEQUENCE [LARGE SCALE GENOMIC DNA]</scope>
    <source>
        <strain evidence="8">JCM 18054</strain>
    </source>
</reference>
<evidence type="ECO:0000313" key="7">
    <source>
        <dbReference type="EMBL" id="GAA5168603.1"/>
    </source>
</evidence>
<dbReference type="EMBL" id="BAABIB010000081">
    <property type="protein sequence ID" value="GAA5168603.1"/>
    <property type="molecule type" value="Genomic_DNA"/>
</dbReference>
<dbReference type="GO" id="GO:0016874">
    <property type="term" value="F:ligase activity"/>
    <property type="evidence" value="ECO:0007669"/>
    <property type="project" value="UniProtKB-KW"/>
</dbReference>
<dbReference type="EC" id="6.3.4.15" evidence="5"/>